<name>A0A0C2J2N1_THEKT</name>
<evidence type="ECO:0000313" key="8">
    <source>
        <dbReference type="EMBL" id="KII63337.1"/>
    </source>
</evidence>
<keyword evidence="4" id="KW-0256">Endoplasmic reticulum</keyword>
<dbReference type="GO" id="GO:0008312">
    <property type="term" value="F:7S RNA binding"/>
    <property type="evidence" value="ECO:0007669"/>
    <property type="project" value="InterPro"/>
</dbReference>
<evidence type="ECO:0000256" key="4">
    <source>
        <dbReference type="ARBA" id="ARBA00022824"/>
    </source>
</evidence>
<gene>
    <name evidence="8" type="ORF">RF11_04071</name>
</gene>
<dbReference type="EMBL" id="JWZT01004701">
    <property type="protein sequence ID" value="KII63337.1"/>
    <property type="molecule type" value="Genomic_DNA"/>
</dbReference>
<dbReference type="GO" id="GO:0005783">
    <property type="term" value="C:endoplasmic reticulum"/>
    <property type="evidence" value="ECO:0007669"/>
    <property type="project" value="UniProtKB-SubCell"/>
</dbReference>
<evidence type="ECO:0000256" key="6">
    <source>
        <dbReference type="SAM" id="MobiDB-lite"/>
    </source>
</evidence>
<sequence length="579" mass="66223">MDDKLPTEEYLKSLRKYVSKNDCKKIQKTSRISSSNLISVQKFPECQSLGVQTEAIACIKMGKFITAINRIKKAGLESFSHNNVRELNNIILYSLFQQCLYSVIYESCQNASHDTFQKQASDMAEDEFDRSAVEISSELQKILAILPTNKNLNLKEKIVPTFTFNQQDVVSSYNYCCQLVAAGQIREALKHLKILMRNSKLKKRGNLNPFHHIINLNNYIATRRSKSLLVPKYSPKVNFDCKKLNIPDYILKTVAFNFTLAHDFILESKSRKVISKTFKKFNTILIQKFSASAEMALINLYKSYRAQNGQLDVKSLVDQLDVYKDLRFHLTVFEICNHKNIQMSESDKNTIRLEILKDTVQKWPFPILIAFTGKFIESNFGSTPAISFMLENLEGHQGAAYLSLVALLVKICLRANDCETALKYIDIFIRMDTENRFSNFKRLEDALKTNPRKSYIGITPESIGISRQHVLDLEKSLSSKISSESNLKKKRSQSDKKTKGKKKLPKYYDPSIFPDPERWLPKYERSGYRSKKRKAKKGGHQGAVSGEIPEVQPIVAPQPNIPAKFSGISGKRKGRHGRR</sequence>
<comment type="subcellular location">
    <subcellularLocation>
        <location evidence="2">Cytoplasm</location>
    </subcellularLocation>
    <subcellularLocation>
        <location evidence="1">Endoplasmic reticulum</location>
    </subcellularLocation>
</comment>
<evidence type="ECO:0000256" key="2">
    <source>
        <dbReference type="ARBA" id="ARBA00004496"/>
    </source>
</evidence>
<feature type="compositionally biased region" description="Basic residues" evidence="6">
    <location>
        <begin position="528"/>
        <end position="539"/>
    </location>
</feature>
<dbReference type="PANTHER" id="PTHR14094">
    <property type="entry name" value="SIGNAL RECOGNITION PARTICLE 72"/>
    <property type="match status" value="1"/>
</dbReference>
<accession>A0A0C2J2N1</accession>
<dbReference type="Proteomes" id="UP000031668">
    <property type="component" value="Unassembled WGS sequence"/>
</dbReference>
<dbReference type="InterPro" id="IPR026270">
    <property type="entry name" value="SRP72"/>
</dbReference>
<protein>
    <submittedName>
        <fullName evidence="8">Signal recognition particle subunit SRP72</fullName>
    </submittedName>
</protein>
<feature type="compositionally biased region" description="Basic residues" evidence="6">
    <location>
        <begin position="570"/>
        <end position="579"/>
    </location>
</feature>
<feature type="domain" description="Signal recognition particle SRP72 subunit RNA-binding" evidence="7">
    <location>
        <begin position="483"/>
        <end position="529"/>
    </location>
</feature>
<evidence type="ECO:0000313" key="9">
    <source>
        <dbReference type="Proteomes" id="UP000031668"/>
    </source>
</evidence>
<evidence type="ECO:0000256" key="1">
    <source>
        <dbReference type="ARBA" id="ARBA00004240"/>
    </source>
</evidence>
<keyword evidence="5" id="KW-0687">Ribonucleoprotein</keyword>
<reference evidence="8 9" key="1">
    <citation type="journal article" date="2014" name="Genome Biol. Evol.">
        <title>The genome of the myxosporean Thelohanellus kitauei shows adaptations to nutrient acquisition within its fish host.</title>
        <authorList>
            <person name="Yang Y."/>
            <person name="Xiong J."/>
            <person name="Zhou Z."/>
            <person name="Huo F."/>
            <person name="Miao W."/>
            <person name="Ran C."/>
            <person name="Liu Y."/>
            <person name="Zhang J."/>
            <person name="Feng J."/>
            <person name="Wang M."/>
            <person name="Wang M."/>
            <person name="Wang L."/>
            <person name="Yao B."/>
        </authorList>
    </citation>
    <scope>NUCLEOTIDE SEQUENCE [LARGE SCALE GENOMIC DNA]</scope>
    <source>
        <strain evidence="8">Wuqing</strain>
    </source>
</reference>
<dbReference type="GO" id="GO:0006614">
    <property type="term" value="P:SRP-dependent cotranslational protein targeting to membrane"/>
    <property type="evidence" value="ECO:0007669"/>
    <property type="project" value="InterPro"/>
</dbReference>
<evidence type="ECO:0000256" key="5">
    <source>
        <dbReference type="ARBA" id="ARBA00023274"/>
    </source>
</evidence>
<evidence type="ECO:0000259" key="7">
    <source>
        <dbReference type="Pfam" id="PF08492"/>
    </source>
</evidence>
<feature type="region of interest" description="Disordered" evidence="6">
    <location>
        <begin position="482"/>
        <end position="579"/>
    </location>
</feature>
<dbReference type="OrthoDB" id="5421607at2759"/>
<organism evidence="8 9">
    <name type="scientific">Thelohanellus kitauei</name>
    <name type="common">Myxosporean</name>
    <dbReference type="NCBI Taxonomy" id="669202"/>
    <lineage>
        <taxon>Eukaryota</taxon>
        <taxon>Metazoa</taxon>
        <taxon>Cnidaria</taxon>
        <taxon>Myxozoa</taxon>
        <taxon>Myxosporea</taxon>
        <taxon>Bivalvulida</taxon>
        <taxon>Platysporina</taxon>
        <taxon>Myxobolidae</taxon>
        <taxon>Thelohanellus</taxon>
    </lineage>
</organism>
<keyword evidence="3" id="KW-0963">Cytoplasm</keyword>
<dbReference type="GO" id="GO:0043022">
    <property type="term" value="F:ribosome binding"/>
    <property type="evidence" value="ECO:0007669"/>
    <property type="project" value="TreeGrafter"/>
</dbReference>
<dbReference type="InterPro" id="IPR013699">
    <property type="entry name" value="Signal_recog_part_SRP72_RNA-bd"/>
</dbReference>
<dbReference type="PANTHER" id="PTHR14094:SF9">
    <property type="entry name" value="SIGNAL RECOGNITION PARTICLE SUBUNIT SRP72"/>
    <property type="match status" value="1"/>
</dbReference>
<proteinExistence type="predicted"/>
<dbReference type="AlphaFoldDB" id="A0A0C2J2N1"/>
<evidence type="ECO:0000256" key="3">
    <source>
        <dbReference type="ARBA" id="ARBA00022490"/>
    </source>
</evidence>
<feature type="compositionally biased region" description="Basic and acidic residues" evidence="6">
    <location>
        <begin position="515"/>
        <end position="527"/>
    </location>
</feature>
<dbReference type="Pfam" id="PF08492">
    <property type="entry name" value="SRP72"/>
    <property type="match status" value="1"/>
</dbReference>
<dbReference type="GO" id="GO:0005786">
    <property type="term" value="C:signal recognition particle, endoplasmic reticulum targeting"/>
    <property type="evidence" value="ECO:0007669"/>
    <property type="project" value="TreeGrafter"/>
</dbReference>
<comment type="caution">
    <text evidence="8">The sequence shown here is derived from an EMBL/GenBank/DDBJ whole genome shotgun (WGS) entry which is preliminary data.</text>
</comment>
<keyword evidence="9" id="KW-1185">Reference proteome</keyword>